<accession>A0A0G1KEE7</accession>
<sequence>MLNSRRGFVLTKNIILITVASLIVLSLGTTVAVMKFSNNTIDNTCIGGVCPSATSTITFPEPPNWSPTTQCGDGVCNPHEKANPNVCPQDCAIAENIPAPIINSFIATPAKATTGQPVTLSWSSTSTFCAAAGNESSWFVTGGAAAGSVETRALMVPTTFILSCMADDGVSITKSVTVDVAQPIVKVPIITMSAKPESIGKGKTATITWSTMNATSCTASGGRTSSTWTGSRPLKGSYTTPPLTTSQSYTLSCVGDGKTSLRKVTVSVAQGPQITFTATPSKVTAGEKVTLAWLAPNATSCTAGGAGVDWGWTGKLSASGVQTTAPLKESQMFSITCENGVGGTTTKEVQVIVSVPKLSLTLSPSTQSIGYGKVATLRWTSTGATKCTGSGPWADSTFGLNDTKFTQPLTSPSILEVTCTGDAGTTITQKATVNVAEAARCTLGSMVVLNGASITAYLSASVKYGAECVSQTRTCANGVLSGFYMNASCAVLDGKDCSSNAFGTVKNGTSVTAYQAASANIGECVSETRTCTDGTLSGTYANASCMVRPAKWTTTKSVHCVDKKSAPEGWEGTPTTTACDTGEHSYADLPPESCTSVSRGRQCWYSGWSKKCGDVTTETTCYATITEQYP</sequence>
<proteinExistence type="predicted"/>
<dbReference type="Proteomes" id="UP000034595">
    <property type="component" value="Unassembled WGS sequence"/>
</dbReference>
<organism evidence="2 3">
    <name type="scientific">Candidatus Azambacteria bacterium GW2011_GWA1_44_9</name>
    <dbReference type="NCBI Taxonomy" id="1618610"/>
    <lineage>
        <taxon>Bacteria</taxon>
        <taxon>Candidatus Azamiibacteriota</taxon>
    </lineage>
</organism>
<feature type="region of interest" description="Disordered" evidence="1">
    <location>
        <begin position="218"/>
        <end position="241"/>
    </location>
</feature>
<comment type="caution">
    <text evidence="2">The sequence shown here is derived from an EMBL/GenBank/DDBJ whole genome shotgun (WGS) entry which is preliminary data.</text>
</comment>
<feature type="compositionally biased region" description="Low complexity" evidence="1">
    <location>
        <begin position="218"/>
        <end position="231"/>
    </location>
</feature>
<reference evidence="2 3" key="1">
    <citation type="journal article" date="2015" name="Nature">
        <title>rRNA introns, odd ribosomes, and small enigmatic genomes across a large radiation of phyla.</title>
        <authorList>
            <person name="Brown C.T."/>
            <person name="Hug L.A."/>
            <person name="Thomas B.C."/>
            <person name="Sharon I."/>
            <person name="Castelle C.J."/>
            <person name="Singh A."/>
            <person name="Wilkins M.J."/>
            <person name="Williams K.H."/>
            <person name="Banfield J.F."/>
        </authorList>
    </citation>
    <scope>NUCLEOTIDE SEQUENCE [LARGE SCALE GENOMIC DNA]</scope>
</reference>
<evidence type="ECO:0000256" key="1">
    <source>
        <dbReference type="SAM" id="MobiDB-lite"/>
    </source>
</evidence>
<protein>
    <submittedName>
        <fullName evidence="2">Uncharacterized protein</fullName>
    </submittedName>
</protein>
<name>A0A0G1KEE7_9BACT</name>
<evidence type="ECO:0000313" key="2">
    <source>
        <dbReference type="EMBL" id="KKT81968.1"/>
    </source>
</evidence>
<gene>
    <name evidence="2" type="ORF">UW78_C0004G0016</name>
</gene>
<evidence type="ECO:0000313" key="3">
    <source>
        <dbReference type="Proteomes" id="UP000034595"/>
    </source>
</evidence>
<dbReference type="EMBL" id="LCJQ01000004">
    <property type="protein sequence ID" value="KKT81968.1"/>
    <property type="molecule type" value="Genomic_DNA"/>
</dbReference>
<dbReference type="AlphaFoldDB" id="A0A0G1KEE7"/>